<reference evidence="2" key="1">
    <citation type="submission" date="2016-10" db="EMBL/GenBank/DDBJ databases">
        <authorList>
            <person name="Varghese N."/>
            <person name="Submissions S."/>
        </authorList>
    </citation>
    <scope>NUCLEOTIDE SEQUENCE [LARGE SCALE GENOMIC DNA]</scope>
    <source>
        <strain evidence="2">DSM 22703</strain>
    </source>
</reference>
<evidence type="ECO:0000313" key="1">
    <source>
        <dbReference type="EMBL" id="SDA44041.1"/>
    </source>
</evidence>
<name>A0A1G5VDN8_9BACT</name>
<accession>A0A1G5VDN8</accession>
<protein>
    <recommendedName>
        <fullName evidence="3">Lipoprotein</fullName>
    </recommendedName>
</protein>
<dbReference type="STRING" id="279824.SAMN03080617_00468"/>
<evidence type="ECO:0008006" key="3">
    <source>
        <dbReference type="Google" id="ProtNLM"/>
    </source>
</evidence>
<sequence>MRFFRKESFKKVLVPLGLGVAYLLLFMTSACLEGEDTRNKEGCPIPTQADATGIKQVFFSPYKAQRYATALDTVLFSEFRFNFELEILIKKNQNSSTFPLHSEKFDCIQTFSLQNISNISVILTAPFAGLPIGTDISYLLFTPDKKRISELRDFGNVSVFFGTSLELKPPNYSQLKTRTFLFLKNGTQKFVDSTSPFLKTN</sequence>
<organism evidence="1 2">
    <name type="scientific">Algoriphagus alkaliphilus</name>
    <dbReference type="NCBI Taxonomy" id="279824"/>
    <lineage>
        <taxon>Bacteria</taxon>
        <taxon>Pseudomonadati</taxon>
        <taxon>Bacteroidota</taxon>
        <taxon>Cytophagia</taxon>
        <taxon>Cytophagales</taxon>
        <taxon>Cyclobacteriaceae</taxon>
        <taxon>Algoriphagus</taxon>
    </lineage>
</organism>
<keyword evidence="2" id="KW-1185">Reference proteome</keyword>
<gene>
    <name evidence="1" type="ORF">SAMN03080617_00468</name>
</gene>
<dbReference type="AlphaFoldDB" id="A0A1G5VDN8"/>
<dbReference type="Proteomes" id="UP000198756">
    <property type="component" value="Unassembled WGS sequence"/>
</dbReference>
<evidence type="ECO:0000313" key="2">
    <source>
        <dbReference type="Proteomes" id="UP000198756"/>
    </source>
</evidence>
<proteinExistence type="predicted"/>
<dbReference type="PROSITE" id="PS51257">
    <property type="entry name" value="PROKAR_LIPOPROTEIN"/>
    <property type="match status" value="1"/>
</dbReference>
<dbReference type="EMBL" id="FMXE01000003">
    <property type="protein sequence ID" value="SDA44041.1"/>
    <property type="molecule type" value="Genomic_DNA"/>
</dbReference>